<dbReference type="Proteomes" id="UP001206128">
    <property type="component" value="Unassembled WGS sequence"/>
</dbReference>
<dbReference type="PANTHER" id="PTHR30532">
    <property type="entry name" value="IRON III DICITRATE-BINDING PERIPLASMIC PROTEIN"/>
    <property type="match status" value="1"/>
</dbReference>
<dbReference type="SUPFAM" id="SSF53807">
    <property type="entry name" value="Helical backbone' metal receptor"/>
    <property type="match status" value="1"/>
</dbReference>
<dbReference type="CDD" id="cd01146">
    <property type="entry name" value="FhuD"/>
    <property type="match status" value="1"/>
</dbReference>
<evidence type="ECO:0000256" key="1">
    <source>
        <dbReference type="ARBA" id="ARBA00004196"/>
    </source>
</evidence>
<dbReference type="GO" id="GO:1901678">
    <property type="term" value="P:iron coordination entity transport"/>
    <property type="evidence" value="ECO:0007669"/>
    <property type="project" value="UniProtKB-ARBA"/>
</dbReference>
<dbReference type="PROSITE" id="PS51257">
    <property type="entry name" value="PROKAR_LIPOPROTEIN"/>
    <property type="match status" value="1"/>
</dbReference>
<comment type="similarity">
    <text evidence="2">Belongs to the bacterial solute-binding protein 8 family.</text>
</comment>
<accession>A0AAE3KJ74</accession>
<dbReference type="AlphaFoldDB" id="A0AAE3KJ74"/>
<gene>
    <name evidence="7" type="ORF">LX83_005605</name>
</gene>
<name>A0AAE3KJ74_9PSEU</name>
<evidence type="ECO:0000259" key="6">
    <source>
        <dbReference type="PROSITE" id="PS50983"/>
    </source>
</evidence>
<evidence type="ECO:0000256" key="2">
    <source>
        <dbReference type="ARBA" id="ARBA00008814"/>
    </source>
</evidence>
<feature type="domain" description="Fe/B12 periplasmic-binding" evidence="6">
    <location>
        <begin position="73"/>
        <end position="350"/>
    </location>
</feature>
<dbReference type="RefSeq" id="WP_253776825.1">
    <property type="nucleotide sequence ID" value="NZ_JAMTCK010000015.1"/>
</dbReference>
<evidence type="ECO:0000313" key="8">
    <source>
        <dbReference type="Proteomes" id="UP001206128"/>
    </source>
</evidence>
<reference evidence="7" key="1">
    <citation type="submission" date="2022-06" db="EMBL/GenBank/DDBJ databases">
        <title>Genomic Encyclopedia of Archaeal and Bacterial Type Strains, Phase II (KMG-II): from individual species to whole genera.</title>
        <authorList>
            <person name="Goeker M."/>
        </authorList>
    </citation>
    <scope>NUCLEOTIDE SEQUENCE</scope>
    <source>
        <strain evidence="7">DSM 43935</strain>
    </source>
</reference>
<dbReference type="Pfam" id="PF01497">
    <property type="entry name" value="Peripla_BP_2"/>
    <property type="match status" value="1"/>
</dbReference>
<dbReference type="PROSITE" id="PS50983">
    <property type="entry name" value="FE_B12_PBP"/>
    <property type="match status" value="1"/>
</dbReference>
<keyword evidence="4 5" id="KW-0732">Signal</keyword>
<evidence type="ECO:0000313" key="7">
    <source>
        <dbReference type="EMBL" id="MCP2168727.1"/>
    </source>
</evidence>
<keyword evidence="3" id="KW-0813">Transport</keyword>
<evidence type="ECO:0000256" key="4">
    <source>
        <dbReference type="ARBA" id="ARBA00022729"/>
    </source>
</evidence>
<dbReference type="GO" id="GO:0030288">
    <property type="term" value="C:outer membrane-bounded periplasmic space"/>
    <property type="evidence" value="ECO:0007669"/>
    <property type="project" value="TreeGrafter"/>
</dbReference>
<dbReference type="InterPro" id="IPR051313">
    <property type="entry name" value="Bact_iron-sidero_bind"/>
</dbReference>
<protein>
    <submittedName>
        <fullName evidence="7">Iron complex transport system substrate-binding protein</fullName>
    </submittedName>
</protein>
<evidence type="ECO:0000256" key="5">
    <source>
        <dbReference type="SAM" id="SignalP"/>
    </source>
</evidence>
<proteinExistence type="inferred from homology"/>
<dbReference type="EMBL" id="JAMTCK010000015">
    <property type="protein sequence ID" value="MCP2168727.1"/>
    <property type="molecule type" value="Genomic_DNA"/>
</dbReference>
<dbReference type="InterPro" id="IPR002491">
    <property type="entry name" value="ABC_transptr_periplasmic_BD"/>
</dbReference>
<evidence type="ECO:0000256" key="3">
    <source>
        <dbReference type="ARBA" id="ARBA00022448"/>
    </source>
</evidence>
<comment type="subcellular location">
    <subcellularLocation>
        <location evidence="1">Cell envelope</location>
    </subcellularLocation>
</comment>
<feature type="chain" id="PRO_5042044168" evidence="5">
    <location>
        <begin position="34"/>
        <end position="352"/>
    </location>
</feature>
<organism evidence="7 8">
    <name type="scientific">Goodfellowiella coeruleoviolacea</name>
    <dbReference type="NCBI Taxonomy" id="334858"/>
    <lineage>
        <taxon>Bacteria</taxon>
        <taxon>Bacillati</taxon>
        <taxon>Actinomycetota</taxon>
        <taxon>Actinomycetes</taxon>
        <taxon>Pseudonocardiales</taxon>
        <taxon>Pseudonocardiaceae</taxon>
        <taxon>Goodfellowiella</taxon>
    </lineage>
</organism>
<dbReference type="PANTHER" id="PTHR30532:SF24">
    <property type="entry name" value="FERRIC ENTEROBACTIN-BINDING PERIPLASMIC PROTEIN FEPB"/>
    <property type="match status" value="1"/>
</dbReference>
<sequence>MRVLSARPTRARRARSALTAATLAALLVTTGCASGSGDPAAPSAPAGSSSSGGFPTQVAHRYGSTEISQAPQRIVTLGFTDQDFVLAFGVAPVAVTDWYGGYEFATWPWAQDELGAARPEVLNKGEFTGSQNFDYERIAALDPDLIIGLNTGMTQQEYDTLSRIAPTVASSADYPEYGMPWQASTRVVGQALGQPQRAEELIADVAARFTKAAGEHPEFAGKQALVAEVFEPGSSFTRSATDARTVFLTSLGFSYPADIGALAGAQDGAKISDEQMSLLDRDLLIWNIGDNPALRGQIEAKPLYPQLKAVTEGRVLFLDDPLVSGALTWGTVLSLPYALDHLVPQLADTLNN</sequence>
<feature type="signal peptide" evidence="5">
    <location>
        <begin position="1"/>
        <end position="33"/>
    </location>
</feature>
<keyword evidence="8" id="KW-1185">Reference proteome</keyword>
<comment type="caution">
    <text evidence="7">The sequence shown here is derived from an EMBL/GenBank/DDBJ whole genome shotgun (WGS) entry which is preliminary data.</text>
</comment>
<dbReference type="Gene3D" id="3.40.50.1980">
    <property type="entry name" value="Nitrogenase molybdenum iron protein domain"/>
    <property type="match status" value="2"/>
</dbReference>